<comment type="caution">
    <text evidence="2">The sequence shown here is derived from an EMBL/GenBank/DDBJ whole genome shotgun (WGS) entry which is preliminary data.</text>
</comment>
<accession>A0A815U374</accession>
<feature type="region of interest" description="Disordered" evidence="1">
    <location>
        <begin position="1"/>
        <end position="27"/>
    </location>
</feature>
<reference evidence="2" key="1">
    <citation type="submission" date="2021-02" db="EMBL/GenBank/DDBJ databases">
        <authorList>
            <person name="Nowell W R."/>
        </authorList>
    </citation>
    <scope>NUCLEOTIDE SEQUENCE</scope>
</reference>
<organism evidence="2 4">
    <name type="scientific">Adineta steineri</name>
    <dbReference type="NCBI Taxonomy" id="433720"/>
    <lineage>
        <taxon>Eukaryota</taxon>
        <taxon>Metazoa</taxon>
        <taxon>Spiralia</taxon>
        <taxon>Gnathifera</taxon>
        <taxon>Rotifera</taxon>
        <taxon>Eurotatoria</taxon>
        <taxon>Bdelloidea</taxon>
        <taxon>Adinetida</taxon>
        <taxon>Adinetidae</taxon>
        <taxon>Adineta</taxon>
    </lineage>
</organism>
<evidence type="ECO:0000313" key="2">
    <source>
        <dbReference type="EMBL" id="CAF1510899.1"/>
    </source>
</evidence>
<dbReference type="Proteomes" id="UP000663844">
    <property type="component" value="Unassembled WGS sequence"/>
</dbReference>
<dbReference type="EMBL" id="CAJNOG010002585">
    <property type="protein sequence ID" value="CAF1510899.1"/>
    <property type="molecule type" value="Genomic_DNA"/>
</dbReference>
<protein>
    <submittedName>
        <fullName evidence="2">Uncharacterized protein</fullName>
    </submittedName>
</protein>
<dbReference type="Proteomes" id="UP000663845">
    <property type="component" value="Unassembled WGS sequence"/>
</dbReference>
<evidence type="ECO:0000313" key="3">
    <source>
        <dbReference type="EMBL" id="CAF4156677.1"/>
    </source>
</evidence>
<sequence>MPPKTGGTKGNKPDENQINTINSQQSSTTKINLAKQSSFSIASLVLNGVKFNKLQVNIIIKQYPTDIRISDIQLDRTGVFTIYAIDINSFNHFLNEFSTILAASGPTSSKMGMNM</sequence>
<feature type="compositionally biased region" description="Polar residues" evidence="1">
    <location>
        <begin position="16"/>
        <end position="27"/>
    </location>
</feature>
<gene>
    <name evidence="2" type="ORF">JYZ213_LOCUS44026</name>
    <name evidence="3" type="ORF">OXD698_LOCUS38377</name>
</gene>
<evidence type="ECO:0000256" key="1">
    <source>
        <dbReference type="SAM" id="MobiDB-lite"/>
    </source>
</evidence>
<dbReference type="AlphaFoldDB" id="A0A815U374"/>
<dbReference type="EMBL" id="CAJOAZ010007197">
    <property type="protein sequence ID" value="CAF4156677.1"/>
    <property type="molecule type" value="Genomic_DNA"/>
</dbReference>
<proteinExistence type="predicted"/>
<evidence type="ECO:0000313" key="4">
    <source>
        <dbReference type="Proteomes" id="UP000663845"/>
    </source>
</evidence>
<name>A0A815U374_9BILA</name>